<evidence type="ECO:0000313" key="3">
    <source>
        <dbReference type="EMBL" id="CAG1855545.1"/>
    </source>
</evidence>
<keyword evidence="2" id="KW-0472">Membrane</keyword>
<feature type="compositionally biased region" description="Basic residues" evidence="1">
    <location>
        <begin position="9"/>
        <end position="24"/>
    </location>
</feature>
<organism evidence="3">
    <name type="scientific">Musa acuminata subsp. malaccensis</name>
    <name type="common">Wild banana</name>
    <name type="synonym">Musa malaccensis</name>
    <dbReference type="NCBI Taxonomy" id="214687"/>
    <lineage>
        <taxon>Eukaryota</taxon>
        <taxon>Viridiplantae</taxon>
        <taxon>Streptophyta</taxon>
        <taxon>Embryophyta</taxon>
        <taxon>Tracheophyta</taxon>
        <taxon>Spermatophyta</taxon>
        <taxon>Magnoliopsida</taxon>
        <taxon>Liliopsida</taxon>
        <taxon>Zingiberales</taxon>
        <taxon>Musaceae</taxon>
        <taxon>Musa</taxon>
    </lineage>
</organism>
<dbReference type="PANTHER" id="PTHR14241">
    <property type="entry name" value="INTERFERON-INDUCED PROTEIN 44"/>
    <property type="match status" value="1"/>
</dbReference>
<evidence type="ECO:0000256" key="2">
    <source>
        <dbReference type="SAM" id="Phobius"/>
    </source>
</evidence>
<name>A0A8D7AUP0_MUSAM</name>
<dbReference type="PANTHER" id="PTHR14241:SF24">
    <property type="entry name" value="G DOMAIN-CONTAINING PROTEIN"/>
    <property type="match status" value="1"/>
</dbReference>
<keyword evidence="2" id="KW-0812">Transmembrane</keyword>
<sequence>MTAIEAAVARKRCRRRPQKRRTRRRAEVREERRMRSSVQGGDDASEASAALANCWWRSLIEFDGDSEGGRTEAAAGSRGAVASPRVRVLRELERLAAAANVSLDDIRHKLLTYNAGDLWLPAGGIPKHETDIPPVITILLLGLAGTGKTALVDLMYCVLGRAGFLPFAQSIPLAGSNDGRTQCLEEHNVLRSMRSGFCIFDSRGLDCDRMADGLEEVAEWMNEGVRHGQPCRGANPPDAPAPASAPPATRFLRRRVNCPVVVANLYELHHSLLSGDPRPLEATRDLFHYPPIKISPTDSPILVLTHGDELSPEERIQARVKTCEYLGVSETNGVYDISCLNEYGTAVDEMDPATSYAVAEAIFRALVVADRTHPAKASIKEWLLVVITWAMCALSTFFAFLSCCCSKLAKANREYTKLRTQ</sequence>
<proteinExistence type="predicted"/>
<dbReference type="AlphaFoldDB" id="A0A8D7AUP0"/>
<accession>A0A8D7AUP0</accession>
<evidence type="ECO:0000256" key="1">
    <source>
        <dbReference type="SAM" id="MobiDB-lite"/>
    </source>
</evidence>
<feature type="compositionally biased region" description="Basic and acidic residues" evidence="1">
    <location>
        <begin position="25"/>
        <end position="34"/>
    </location>
</feature>
<reference evidence="3" key="1">
    <citation type="submission" date="2021-03" db="EMBL/GenBank/DDBJ databases">
        <authorList>
            <consortium name="Genoscope - CEA"/>
            <person name="William W."/>
        </authorList>
    </citation>
    <scope>NUCLEOTIDE SEQUENCE</scope>
    <source>
        <strain evidence="3">Doubled-haploid Pahang</strain>
    </source>
</reference>
<dbReference type="EMBL" id="HG996473">
    <property type="protein sequence ID" value="CAG1855545.1"/>
    <property type="molecule type" value="Genomic_DNA"/>
</dbReference>
<keyword evidence="2" id="KW-1133">Transmembrane helix</keyword>
<feature type="region of interest" description="Disordered" evidence="1">
    <location>
        <begin position="8"/>
        <end position="45"/>
    </location>
</feature>
<protein>
    <submittedName>
        <fullName evidence="3">(wild Malaysian banana) hypothetical protein</fullName>
    </submittedName>
</protein>
<feature type="transmembrane region" description="Helical" evidence="2">
    <location>
        <begin position="382"/>
        <end position="409"/>
    </location>
</feature>
<gene>
    <name evidence="3" type="ORF">GSMUA_50930.1</name>
</gene>